<proteinExistence type="predicted"/>
<dbReference type="OrthoDB" id="4414717at2"/>
<dbReference type="InterPro" id="IPR036291">
    <property type="entry name" value="NAD(P)-bd_dom_sf"/>
</dbReference>
<keyword evidence="3" id="KW-1185">Reference proteome</keyword>
<name>A0A4V2YIE3_9PSEU</name>
<dbReference type="AlphaFoldDB" id="A0A4V2YIE3"/>
<dbReference type="Pfam" id="PF03435">
    <property type="entry name" value="Sacchrp_dh_NADP"/>
    <property type="match status" value="1"/>
</dbReference>
<accession>A0A4V2YIE3</accession>
<sequence length="364" mass="38281">MADQLIAVLGGYGEVGATAVRRLSEYDYGRIRVGGRNPSRGRGLLGDLPGIELSYVDIEDAGSLQDFCTGAHLVLNCAGPSYRILDTVARAALKAGAHYVDVAGDVPAHRALGSTTGDRVAVFSAGLMPGLTGLLPRLIADSGDRLDIHVGGAVRMTPASAADILLAQGPDFGESLARWRGGAVVSRSLTPLRKVRPAGFPEPVDAMPFLPTEGIRLAEELDVAELRFYTAYASEAIPTTLAMAWADDPEFRDDYVELLTQAAKTDLRERDPYYVLTACVPAITGASSSLTLRTDDPYRLSGVVAALTASAVVQEKIGCGAHFADSVLDPDDIAAALRRDPLVQSLTIQKPAGSAAGHTSAPQN</sequence>
<reference evidence="2 3" key="1">
    <citation type="submission" date="2019-03" db="EMBL/GenBank/DDBJ databases">
        <title>Draft genome sequences of novel Actinobacteria.</title>
        <authorList>
            <person name="Sahin N."/>
            <person name="Ay H."/>
            <person name="Saygin H."/>
        </authorList>
    </citation>
    <scope>NUCLEOTIDE SEQUENCE [LARGE SCALE GENOMIC DNA]</scope>
    <source>
        <strain evidence="2 3">7K502</strain>
    </source>
</reference>
<dbReference type="InterPro" id="IPR005097">
    <property type="entry name" value="Sacchrp_dh_NADP-bd"/>
</dbReference>
<protein>
    <submittedName>
        <fullName evidence="2">Saccharopine dehydrogenase</fullName>
    </submittedName>
</protein>
<dbReference type="SUPFAM" id="SSF51735">
    <property type="entry name" value="NAD(P)-binding Rossmann-fold domains"/>
    <property type="match status" value="1"/>
</dbReference>
<dbReference type="PANTHER" id="PTHR43781">
    <property type="entry name" value="SACCHAROPINE DEHYDROGENASE"/>
    <property type="match status" value="1"/>
</dbReference>
<dbReference type="PANTHER" id="PTHR43781:SF1">
    <property type="entry name" value="SACCHAROPINE DEHYDROGENASE"/>
    <property type="match status" value="1"/>
</dbReference>
<dbReference type="EMBL" id="SMKW01000141">
    <property type="protein sequence ID" value="TDD34567.1"/>
    <property type="molecule type" value="Genomic_DNA"/>
</dbReference>
<evidence type="ECO:0000259" key="1">
    <source>
        <dbReference type="Pfam" id="PF03435"/>
    </source>
</evidence>
<evidence type="ECO:0000313" key="3">
    <source>
        <dbReference type="Proteomes" id="UP000294947"/>
    </source>
</evidence>
<feature type="domain" description="Saccharopine dehydrogenase NADP binding" evidence="1">
    <location>
        <begin position="6"/>
        <end position="103"/>
    </location>
</feature>
<dbReference type="RefSeq" id="WP_132495089.1">
    <property type="nucleotide sequence ID" value="NZ_SMKW01000141.1"/>
</dbReference>
<organism evidence="2 3">
    <name type="scientific">Saccharopolyspora elongata</name>
    <dbReference type="NCBI Taxonomy" id="2530387"/>
    <lineage>
        <taxon>Bacteria</taxon>
        <taxon>Bacillati</taxon>
        <taxon>Actinomycetota</taxon>
        <taxon>Actinomycetes</taxon>
        <taxon>Pseudonocardiales</taxon>
        <taxon>Pseudonocardiaceae</taxon>
        <taxon>Saccharopolyspora</taxon>
    </lineage>
</organism>
<gene>
    <name evidence="2" type="ORF">E1288_44285</name>
</gene>
<comment type="caution">
    <text evidence="2">The sequence shown here is derived from an EMBL/GenBank/DDBJ whole genome shotgun (WGS) entry which is preliminary data.</text>
</comment>
<evidence type="ECO:0000313" key="2">
    <source>
        <dbReference type="EMBL" id="TDD34567.1"/>
    </source>
</evidence>
<dbReference type="Proteomes" id="UP000294947">
    <property type="component" value="Unassembled WGS sequence"/>
</dbReference>
<dbReference type="Gene3D" id="3.40.50.720">
    <property type="entry name" value="NAD(P)-binding Rossmann-like Domain"/>
    <property type="match status" value="1"/>
</dbReference>